<protein>
    <submittedName>
        <fullName evidence="2">Uncharacterized protein</fullName>
    </submittedName>
</protein>
<sequence>MQRTRSLALPLARRASMRAFSTTSRAMASHRPTRCRPLATGLCHGLLRQSPAPAPASRLVKAAPPIPPRSDAMLSASVVISTCAAVAWSSWCYNKYVPDHRANSFARAGQATLFGVATGSFVAVASTALMPTALALGPCLGVALLCAPITGVMQVALGLVHLESAAPGGNGRQWFTQTVLM</sequence>
<dbReference type="Proteomes" id="UP001237152">
    <property type="component" value="Segment"/>
</dbReference>
<feature type="transmembrane region" description="Helical" evidence="1">
    <location>
        <begin position="113"/>
        <end position="134"/>
    </location>
</feature>
<keyword evidence="1" id="KW-0472">Membrane</keyword>
<gene>
    <name evidence="2" type="ORF">pclt_cds_656</name>
</gene>
<proteinExistence type="predicted"/>
<evidence type="ECO:0000256" key="1">
    <source>
        <dbReference type="SAM" id="Phobius"/>
    </source>
</evidence>
<organism evidence="2 3">
    <name type="scientific">Pandoravirus celtis</name>
    <dbReference type="NCBI Taxonomy" id="2568002"/>
    <lineage>
        <taxon>Viruses</taxon>
        <taxon>Pandoravirus</taxon>
    </lineage>
</organism>
<keyword evidence="1" id="KW-0812">Transmembrane</keyword>
<evidence type="ECO:0000313" key="2">
    <source>
        <dbReference type="EMBL" id="QBZ81245.1"/>
    </source>
</evidence>
<reference evidence="2" key="1">
    <citation type="journal article" date="2019" name="Front. Microbiol.">
        <title>Pandoravirus Celtis Illustrates the Microevolution Processes at Work in the Giant Pandoraviridae Genomes.</title>
        <authorList>
            <person name="Legendre M."/>
            <person name="Alempic J.M."/>
            <person name="Philippe N."/>
            <person name="Lartigue A."/>
            <person name="Jeudy S."/>
            <person name="Poirot O."/>
            <person name="Ta N.T."/>
            <person name="Nin S."/>
            <person name="Coute Y."/>
            <person name="Abergel C."/>
            <person name="Claverie J.M."/>
        </authorList>
    </citation>
    <scope>NUCLEOTIDE SEQUENCE</scope>
</reference>
<name>A0A4D6EHJ8_9VIRU</name>
<keyword evidence="1" id="KW-1133">Transmembrane helix</keyword>
<evidence type="ECO:0000313" key="3">
    <source>
        <dbReference type="Proteomes" id="UP001237152"/>
    </source>
</evidence>
<feature type="transmembrane region" description="Helical" evidence="1">
    <location>
        <begin position="140"/>
        <end position="162"/>
    </location>
</feature>
<dbReference type="EMBL" id="MK174290">
    <property type="protein sequence ID" value="QBZ81245.1"/>
    <property type="molecule type" value="Genomic_DNA"/>
</dbReference>
<accession>A0A4D6EHJ8</accession>